<dbReference type="PANTHER" id="PTHR43377:SF1">
    <property type="entry name" value="BILIVERDIN REDUCTASE A"/>
    <property type="match status" value="1"/>
</dbReference>
<dbReference type="SUPFAM" id="SSF51735">
    <property type="entry name" value="NAD(P)-binding Rossmann-fold domains"/>
    <property type="match status" value="1"/>
</dbReference>
<evidence type="ECO:0000259" key="1">
    <source>
        <dbReference type="Pfam" id="PF01408"/>
    </source>
</evidence>
<accession>A0ABW3USQ2</accession>
<dbReference type="Proteomes" id="UP001597180">
    <property type="component" value="Unassembled WGS sequence"/>
</dbReference>
<evidence type="ECO:0000259" key="2">
    <source>
        <dbReference type="Pfam" id="PF22725"/>
    </source>
</evidence>
<dbReference type="EMBL" id="JBHTLU010000035">
    <property type="protein sequence ID" value="MFD1223492.1"/>
    <property type="molecule type" value="Genomic_DNA"/>
</dbReference>
<organism evidence="3 4">
    <name type="scientific">Paenibacillus vulneris</name>
    <dbReference type="NCBI Taxonomy" id="1133364"/>
    <lineage>
        <taxon>Bacteria</taxon>
        <taxon>Bacillati</taxon>
        <taxon>Bacillota</taxon>
        <taxon>Bacilli</taxon>
        <taxon>Bacillales</taxon>
        <taxon>Paenibacillaceae</taxon>
        <taxon>Paenibacillus</taxon>
    </lineage>
</organism>
<feature type="domain" description="Gfo/Idh/MocA-like oxidoreductase N-terminal" evidence="1">
    <location>
        <begin position="6"/>
        <end position="123"/>
    </location>
</feature>
<dbReference type="InterPro" id="IPR036291">
    <property type="entry name" value="NAD(P)-bd_dom_sf"/>
</dbReference>
<comment type="caution">
    <text evidence="3">The sequence shown here is derived from an EMBL/GenBank/DDBJ whole genome shotgun (WGS) entry which is preliminary data.</text>
</comment>
<evidence type="ECO:0000313" key="3">
    <source>
        <dbReference type="EMBL" id="MFD1223492.1"/>
    </source>
</evidence>
<dbReference type="PANTHER" id="PTHR43377">
    <property type="entry name" value="BILIVERDIN REDUCTASE A"/>
    <property type="match status" value="1"/>
</dbReference>
<sequence>MDKARIIQIGTGLHGLHWITTILSTEEVELAAIVDASTDNLEKAQPLLGGRAVPAYTDYNEALQETKADIAVVVTPPDTHKKIMEDMLNAGLHVIMEKPISSDWNESIEMADFADKRSKYVMISQNYRWNPVVQAVKAAVDSNAVGRIEEVEWLFARNHTASSSFVVWRKQMEEMFLKEMCVHHFDLMRYLLGTNAVSVYAESSSPSWNFLDSNGAVSAIIRFEQDVMVHYYGSFINRGTDTPWHGYFRLIGSDGAIESYDEPPVIIKLDGSKERIPLPDMACTGLKYSLVEMLQSIREGHKPSTHIGDNLHSWEMVCRAVDSIKAERRIRF</sequence>
<dbReference type="InterPro" id="IPR000683">
    <property type="entry name" value="Gfo/Idh/MocA-like_OxRdtase_N"/>
</dbReference>
<reference evidence="4" key="1">
    <citation type="journal article" date="2019" name="Int. J. Syst. Evol. Microbiol.">
        <title>The Global Catalogue of Microorganisms (GCM) 10K type strain sequencing project: providing services to taxonomists for standard genome sequencing and annotation.</title>
        <authorList>
            <consortium name="The Broad Institute Genomics Platform"/>
            <consortium name="The Broad Institute Genome Sequencing Center for Infectious Disease"/>
            <person name="Wu L."/>
            <person name="Ma J."/>
        </authorList>
    </citation>
    <scope>NUCLEOTIDE SEQUENCE [LARGE SCALE GENOMIC DNA]</scope>
    <source>
        <strain evidence="4">CCUG 53270</strain>
    </source>
</reference>
<name>A0ABW3USQ2_9BACL</name>
<feature type="domain" description="GFO/IDH/MocA-like oxidoreductase" evidence="2">
    <location>
        <begin position="133"/>
        <end position="258"/>
    </location>
</feature>
<protein>
    <submittedName>
        <fullName evidence="3">Gfo/Idh/MocA family protein</fullName>
    </submittedName>
</protein>
<dbReference type="Pfam" id="PF22725">
    <property type="entry name" value="GFO_IDH_MocA_C3"/>
    <property type="match status" value="1"/>
</dbReference>
<proteinExistence type="predicted"/>
<dbReference type="Pfam" id="PF01408">
    <property type="entry name" value="GFO_IDH_MocA"/>
    <property type="match status" value="1"/>
</dbReference>
<dbReference type="InterPro" id="IPR055170">
    <property type="entry name" value="GFO_IDH_MocA-like_dom"/>
</dbReference>
<dbReference type="Gene3D" id="3.30.360.10">
    <property type="entry name" value="Dihydrodipicolinate Reductase, domain 2"/>
    <property type="match status" value="1"/>
</dbReference>
<dbReference type="InterPro" id="IPR051450">
    <property type="entry name" value="Gfo/Idh/MocA_Oxidoreductases"/>
</dbReference>
<keyword evidence="4" id="KW-1185">Reference proteome</keyword>
<evidence type="ECO:0000313" key="4">
    <source>
        <dbReference type="Proteomes" id="UP001597180"/>
    </source>
</evidence>
<gene>
    <name evidence="3" type="ORF">ACFQ4B_25545</name>
</gene>
<dbReference type="SUPFAM" id="SSF55347">
    <property type="entry name" value="Glyceraldehyde-3-phosphate dehydrogenase-like, C-terminal domain"/>
    <property type="match status" value="1"/>
</dbReference>
<dbReference type="RefSeq" id="WP_345590869.1">
    <property type="nucleotide sequence ID" value="NZ_BAABJG010000024.1"/>
</dbReference>
<dbReference type="Gene3D" id="3.40.50.720">
    <property type="entry name" value="NAD(P)-binding Rossmann-like Domain"/>
    <property type="match status" value="1"/>
</dbReference>